<name>A0A132P2Y3_ENTFC</name>
<dbReference type="AlphaFoldDB" id="A0A132P2Y3"/>
<dbReference type="NCBIfam" id="TIGR03578">
    <property type="entry name" value="EF_0831"/>
    <property type="match status" value="1"/>
</dbReference>
<dbReference type="EMBL" id="LRHK01000005">
    <property type="protein sequence ID" value="KWX16681.1"/>
    <property type="molecule type" value="Genomic_DNA"/>
</dbReference>
<sequence>MSVQKTIQQKVIVSGKGETKQHAFASALAEIQNKIMEQSNVLLRIEPVDVDILKAVENKYTERFLFFFFPRQCISYEVELSVTVAVTEIKLADISFSRQMIEDPNGIAIPFVTKKI</sequence>
<accession>A0A132P2Y3</accession>
<dbReference type="Proteomes" id="UP000070452">
    <property type="component" value="Unassembled WGS sequence"/>
</dbReference>
<evidence type="ECO:0000313" key="1">
    <source>
        <dbReference type="EMBL" id="KWX16681.1"/>
    </source>
</evidence>
<dbReference type="RefSeq" id="WP_002299647.1">
    <property type="nucleotide sequence ID" value="NZ_CP072894.1"/>
</dbReference>
<organism evidence="1 2">
    <name type="scientific">Enterococcus faecium</name>
    <name type="common">Streptococcus faecium</name>
    <dbReference type="NCBI Taxonomy" id="1352"/>
    <lineage>
        <taxon>Bacteria</taxon>
        <taxon>Bacillati</taxon>
        <taxon>Bacillota</taxon>
        <taxon>Bacilli</taxon>
        <taxon>Lactobacillales</taxon>
        <taxon>Enterococcaceae</taxon>
        <taxon>Enterococcus</taxon>
    </lineage>
</organism>
<protein>
    <submittedName>
        <fullName evidence="1">Uncharacterized protein</fullName>
    </submittedName>
</protein>
<dbReference type="InterPro" id="IPR020037">
    <property type="entry name" value="DUF4312"/>
</dbReference>
<gene>
    <name evidence="1" type="ORF">AWT83_14285</name>
</gene>
<comment type="caution">
    <text evidence="1">The sequence shown here is derived from an EMBL/GenBank/DDBJ whole genome shotgun (WGS) entry which is preliminary data.</text>
</comment>
<reference evidence="1 2" key="1">
    <citation type="submission" date="2016-01" db="EMBL/GenBank/DDBJ databases">
        <title>Molecular Mechanisms for transfer of large genomic segments between Enterococcus faecium strains.</title>
        <authorList>
            <person name="Garcia-Solache M.A."/>
            <person name="Lebreton F."/>
            <person name="Mclaughlin R.E."/>
            <person name="Whiteaker J.D."/>
            <person name="Gilmore M.S."/>
            <person name="Rice L.B."/>
        </authorList>
    </citation>
    <scope>NUCLEOTIDE SEQUENCE [LARGE SCALE GENOMIC DNA]</scope>
    <source>
        <strain evidence="1 2">D344RRF x C68</strain>
    </source>
</reference>
<proteinExistence type="predicted"/>
<dbReference type="Pfam" id="PF14189">
    <property type="entry name" value="DUF4312"/>
    <property type="match status" value="1"/>
</dbReference>
<evidence type="ECO:0000313" key="2">
    <source>
        <dbReference type="Proteomes" id="UP000070452"/>
    </source>
</evidence>